<evidence type="ECO:0000259" key="2">
    <source>
        <dbReference type="Pfam" id="PF03779"/>
    </source>
</evidence>
<feature type="transmembrane region" description="Helical" evidence="1">
    <location>
        <begin position="55"/>
        <end position="74"/>
    </location>
</feature>
<feature type="domain" description="SPW repeat-containing integral membrane" evidence="2">
    <location>
        <begin position="25"/>
        <end position="125"/>
    </location>
</feature>
<evidence type="ECO:0000256" key="1">
    <source>
        <dbReference type="SAM" id="Phobius"/>
    </source>
</evidence>
<reference evidence="3 4" key="1">
    <citation type="submission" date="2016-12" db="EMBL/GenBank/DDBJ databases">
        <title>Amycolatopsis keratiniphila subsp. keratiniphila genome sequencing and assembly.</title>
        <authorList>
            <person name="Mayilraj S."/>
            <person name="Kaur N."/>
        </authorList>
    </citation>
    <scope>NUCLEOTIDE SEQUENCE [LARGE SCALE GENOMIC DNA]</scope>
    <source>
        <strain evidence="3 4">DSM 44409</strain>
    </source>
</reference>
<protein>
    <recommendedName>
        <fullName evidence="2">SPW repeat-containing integral membrane domain-containing protein</fullName>
    </recommendedName>
</protein>
<dbReference type="RefSeq" id="WP_063271274.1">
    <property type="nucleotide sequence ID" value="NZ_LQMT02000005.1"/>
</dbReference>
<keyword evidence="1" id="KW-1133">Transmembrane helix</keyword>
<feature type="transmembrane region" description="Helical" evidence="1">
    <location>
        <begin position="21"/>
        <end position="43"/>
    </location>
</feature>
<dbReference type="OrthoDB" id="3693479at2"/>
<dbReference type="Proteomes" id="UP000076660">
    <property type="component" value="Unassembled WGS sequence"/>
</dbReference>
<feature type="transmembrane region" description="Helical" evidence="1">
    <location>
        <begin position="111"/>
        <end position="128"/>
    </location>
</feature>
<keyword evidence="1" id="KW-0472">Membrane</keyword>
<feature type="transmembrane region" description="Helical" evidence="1">
    <location>
        <begin position="86"/>
        <end position="105"/>
    </location>
</feature>
<dbReference type="AlphaFoldDB" id="A0A1W2M2S7"/>
<dbReference type="EMBL" id="LQMT02000005">
    <property type="protein sequence ID" value="ONF74344.1"/>
    <property type="molecule type" value="Genomic_DNA"/>
</dbReference>
<evidence type="ECO:0000313" key="4">
    <source>
        <dbReference type="Proteomes" id="UP000076660"/>
    </source>
</evidence>
<proteinExistence type="predicted"/>
<dbReference type="Pfam" id="PF03779">
    <property type="entry name" value="SPW"/>
    <property type="match status" value="1"/>
</dbReference>
<gene>
    <name evidence="3" type="ORF">AVR91_0203325</name>
</gene>
<sequence>MKVHSGERPHKLGKPGVYSTKSAIVDAVTFLAGLWLLLSPFLLDHTATGTGFNGHWNDGLVGGALLLLGTVSLVDPVRGVALAPVRLPAGGWLIVAPTVLGYNVGLPAPRTTTSDVTTGLVILALWVFRKRQP</sequence>
<dbReference type="InterPro" id="IPR005530">
    <property type="entry name" value="SPW"/>
</dbReference>
<keyword evidence="1" id="KW-0812">Transmembrane</keyword>
<organism evidence="3 4">
    <name type="scientific">Amycolatopsis keratiniphila subsp. keratiniphila</name>
    <dbReference type="NCBI Taxonomy" id="227715"/>
    <lineage>
        <taxon>Bacteria</taxon>
        <taxon>Bacillati</taxon>
        <taxon>Actinomycetota</taxon>
        <taxon>Actinomycetes</taxon>
        <taxon>Pseudonocardiales</taxon>
        <taxon>Pseudonocardiaceae</taxon>
        <taxon>Amycolatopsis</taxon>
        <taxon>Amycolatopsis japonica group</taxon>
    </lineage>
</organism>
<comment type="caution">
    <text evidence="3">The sequence shown here is derived from an EMBL/GenBank/DDBJ whole genome shotgun (WGS) entry which is preliminary data.</text>
</comment>
<accession>A0A1W2M2S7</accession>
<name>A0A1W2M2S7_9PSEU</name>
<evidence type="ECO:0000313" key="3">
    <source>
        <dbReference type="EMBL" id="ONF74344.1"/>
    </source>
</evidence>